<evidence type="ECO:0000256" key="1">
    <source>
        <dbReference type="SAM" id="MobiDB-lite"/>
    </source>
</evidence>
<dbReference type="AlphaFoldDB" id="A0A803N0D6"/>
<evidence type="ECO:0008006" key="6">
    <source>
        <dbReference type="Google" id="ProtNLM"/>
    </source>
</evidence>
<keyword evidence="5" id="KW-1185">Reference proteome</keyword>
<dbReference type="OMA" id="WMSVPIS"/>
<evidence type="ECO:0000259" key="3">
    <source>
        <dbReference type="Pfam" id="PF24758"/>
    </source>
</evidence>
<dbReference type="Proteomes" id="UP000596660">
    <property type="component" value="Unplaced"/>
</dbReference>
<dbReference type="EnsemblPlants" id="AUR62038420-RA">
    <property type="protein sequence ID" value="AUR62038420-RA:cds"/>
    <property type="gene ID" value="AUR62038420"/>
</dbReference>
<dbReference type="Gene3D" id="3.80.10.10">
    <property type="entry name" value="Ribonuclease Inhibitor"/>
    <property type="match status" value="1"/>
</dbReference>
<evidence type="ECO:0000259" key="2">
    <source>
        <dbReference type="Pfam" id="PF00646"/>
    </source>
</evidence>
<dbReference type="Gramene" id="AUR62038420-RA">
    <property type="protein sequence ID" value="AUR62038420-RA:cds"/>
    <property type="gene ID" value="AUR62038420"/>
</dbReference>
<protein>
    <recommendedName>
        <fullName evidence="6">F-box domain-containing protein</fullName>
    </recommendedName>
</protein>
<dbReference type="SUPFAM" id="SSF52047">
    <property type="entry name" value="RNI-like"/>
    <property type="match status" value="1"/>
</dbReference>
<dbReference type="InterPro" id="IPR050232">
    <property type="entry name" value="FBL13/AtMIF1-like"/>
</dbReference>
<accession>A0A803N0D6</accession>
<feature type="domain" description="F-box/LRR-repeat protein 15/At3g58940/PEG3-like LRR" evidence="3">
    <location>
        <begin position="150"/>
        <end position="274"/>
    </location>
</feature>
<dbReference type="InterPro" id="IPR055411">
    <property type="entry name" value="LRR_FXL15/At3g58940/PEG3-like"/>
</dbReference>
<dbReference type="Pfam" id="PF00646">
    <property type="entry name" value="F-box"/>
    <property type="match status" value="1"/>
</dbReference>
<sequence>MAEHQEISTKRLKLSSIKDNNGGDSDNEDRLSSLPDSILTDIRSLLDIPSAVATSVLSRRWRYYWTQVTHLHIDYDDFESLFSDDDYFSKISTTVDHIIRQCSSPKINTFNLRIEHPFMDEEFETTERYIVSLITLICGRFANELKVDVFDTGMPRFPLPFCVYQSITLSKLELRGPFVCVFSDSLAIDLPNLKSLVLNSVDIAPDLISKLTKSCPSLESLDLQLPWVENADTMNISALNLKCLVVILKGNSGKWKHFEVVIDAPKLERVSLGEVLEEILVDVPTLNTLEEVN</sequence>
<dbReference type="InterPro" id="IPR032675">
    <property type="entry name" value="LRR_dom_sf"/>
</dbReference>
<feature type="domain" description="F-box" evidence="2">
    <location>
        <begin position="31"/>
        <end position="67"/>
    </location>
</feature>
<dbReference type="Pfam" id="PF24758">
    <property type="entry name" value="LRR_At5g56370"/>
    <property type="match status" value="1"/>
</dbReference>
<dbReference type="InterPro" id="IPR036047">
    <property type="entry name" value="F-box-like_dom_sf"/>
</dbReference>
<organism evidence="4 5">
    <name type="scientific">Chenopodium quinoa</name>
    <name type="common">Quinoa</name>
    <dbReference type="NCBI Taxonomy" id="63459"/>
    <lineage>
        <taxon>Eukaryota</taxon>
        <taxon>Viridiplantae</taxon>
        <taxon>Streptophyta</taxon>
        <taxon>Embryophyta</taxon>
        <taxon>Tracheophyta</taxon>
        <taxon>Spermatophyta</taxon>
        <taxon>Magnoliopsida</taxon>
        <taxon>eudicotyledons</taxon>
        <taxon>Gunneridae</taxon>
        <taxon>Pentapetalae</taxon>
        <taxon>Caryophyllales</taxon>
        <taxon>Chenopodiaceae</taxon>
        <taxon>Chenopodioideae</taxon>
        <taxon>Atripliceae</taxon>
        <taxon>Chenopodium</taxon>
    </lineage>
</organism>
<dbReference type="SUPFAM" id="SSF81383">
    <property type="entry name" value="F-box domain"/>
    <property type="match status" value="1"/>
</dbReference>
<dbReference type="InterPro" id="IPR001810">
    <property type="entry name" value="F-box_dom"/>
</dbReference>
<feature type="region of interest" description="Disordered" evidence="1">
    <location>
        <begin position="1"/>
        <end position="32"/>
    </location>
</feature>
<dbReference type="PANTHER" id="PTHR31900:SF31">
    <property type="entry name" value="F-BOX_LRR-REPEAT PROTEIN 13-LIKE"/>
    <property type="match status" value="1"/>
</dbReference>
<dbReference type="PANTHER" id="PTHR31900">
    <property type="entry name" value="F-BOX/RNI SUPERFAMILY PROTEIN-RELATED"/>
    <property type="match status" value="1"/>
</dbReference>
<evidence type="ECO:0000313" key="4">
    <source>
        <dbReference type="EnsemblPlants" id="AUR62038420-RA:cds"/>
    </source>
</evidence>
<proteinExistence type="predicted"/>
<reference evidence="4" key="1">
    <citation type="journal article" date="2017" name="Nature">
        <title>The genome of Chenopodium quinoa.</title>
        <authorList>
            <person name="Jarvis D.E."/>
            <person name="Ho Y.S."/>
            <person name="Lightfoot D.J."/>
            <person name="Schmoeckel S.M."/>
            <person name="Li B."/>
            <person name="Borm T.J.A."/>
            <person name="Ohyanagi H."/>
            <person name="Mineta K."/>
            <person name="Michell C.T."/>
            <person name="Saber N."/>
            <person name="Kharbatia N.M."/>
            <person name="Rupper R.R."/>
            <person name="Sharp A.R."/>
            <person name="Dally N."/>
            <person name="Boughton B.A."/>
            <person name="Woo Y.H."/>
            <person name="Gao G."/>
            <person name="Schijlen E.G.W.M."/>
            <person name="Guo X."/>
            <person name="Momin A.A."/>
            <person name="Negrao S."/>
            <person name="Al-Babili S."/>
            <person name="Gehring C."/>
            <person name="Roessner U."/>
            <person name="Jung C."/>
            <person name="Murphy K."/>
            <person name="Arold S.T."/>
            <person name="Gojobori T."/>
            <person name="van der Linden C.G."/>
            <person name="van Loo E.N."/>
            <person name="Jellen E.N."/>
            <person name="Maughan P.J."/>
            <person name="Tester M."/>
        </authorList>
    </citation>
    <scope>NUCLEOTIDE SEQUENCE [LARGE SCALE GENOMIC DNA]</scope>
    <source>
        <strain evidence="4">cv. PI 614886</strain>
    </source>
</reference>
<evidence type="ECO:0000313" key="5">
    <source>
        <dbReference type="Proteomes" id="UP000596660"/>
    </source>
</evidence>
<name>A0A803N0D6_CHEQI</name>
<reference evidence="4" key="2">
    <citation type="submission" date="2021-03" db="UniProtKB">
        <authorList>
            <consortium name="EnsemblPlants"/>
        </authorList>
    </citation>
    <scope>IDENTIFICATION</scope>
</reference>